<feature type="compositionally biased region" description="Low complexity" evidence="1">
    <location>
        <begin position="41"/>
        <end position="54"/>
    </location>
</feature>
<dbReference type="EMBL" id="REGN01007760">
    <property type="protein sequence ID" value="RNA05349.1"/>
    <property type="molecule type" value="Genomic_DNA"/>
</dbReference>
<name>A0A3M7Q2G2_BRAPC</name>
<evidence type="ECO:0000313" key="3">
    <source>
        <dbReference type="Proteomes" id="UP000276133"/>
    </source>
</evidence>
<evidence type="ECO:0000256" key="1">
    <source>
        <dbReference type="SAM" id="MobiDB-lite"/>
    </source>
</evidence>
<feature type="compositionally biased region" description="Polar residues" evidence="1">
    <location>
        <begin position="65"/>
        <end position="77"/>
    </location>
</feature>
<sequence length="317" mass="33483">MASQAHSVKPVQQGINVCIPQQQAGATSQSLATTLISPINSQSSPSVQSVVTPTKSKRRDKEKNLNVSAASAGQVSCSSAGTQSQAQSSQSRTARSTQHQLTVAQLLSQKHQQQQQKSHELSRSMSSPLTVPALVQVSEQANCNGSTGSLVSSGQNGCHGVKVACESEATSSTQSTCGMPRTSIAHFSNCQPNAPPSLSIPTPLSQSTKILLNETNAPSPQTVTCIPISSLGFGQSNGLLAAESARDADNCDVPSQCQSNDGYHECSSKRAMVECQKCMLFCHHDCVYLKKVDSRGEPMRLCAGCFNEQEKKCLVGD</sequence>
<keyword evidence="3" id="KW-1185">Reference proteome</keyword>
<feature type="compositionally biased region" description="Low complexity" evidence="1">
    <location>
        <begin position="105"/>
        <end position="116"/>
    </location>
</feature>
<reference evidence="2 3" key="1">
    <citation type="journal article" date="2018" name="Sci. Rep.">
        <title>Genomic signatures of local adaptation to the degree of environmental predictability in rotifers.</title>
        <authorList>
            <person name="Franch-Gras L."/>
            <person name="Hahn C."/>
            <person name="Garcia-Roger E.M."/>
            <person name="Carmona M.J."/>
            <person name="Serra M."/>
            <person name="Gomez A."/>
        </authorList>
    </citation>
    <scope>NUCLEOTIDE SEQUENCE [LARGE SCALE GENOMIC DNA]</scope>
    <source>
        <strain evidence="2">HYR1</strain>
    </source>
</reference>
<dbReference type="Proteomes" id="UP000276133">
    <property type="component" value="Unassembled WGS sequence"/>
</dbReference>
<organism evidence="2 3">
    <name type="scientific">Brachionus plicatilis</name>
    <name type="common">Marine rotifer</name>
    <name type="synonym">Brachionus muelleri</name>
    <dbReference type="NCBI Taxonomy" id="10195"/>
    <lineage>
        <taxon>Eukaryota</taxon>
        <taxon>Metazoa</taxon>
        <taxon>Spiralia</taxon>
        <taxon>Gnathifera</taxon>
        <taxon>Rotifera</taxon>
        <taxon>Eurotatoria</taxon>
        <taxon>Monogononta</taxon>
        <taxon>Pseudotrocha</taxon>
        <taxon>Ploima</taxon>
        <taxon>Brachionidae</taxon>
        <taxon>Brachionus</taxon>
    </lineage>
</organism>
<protein>
    <submittedName>
        <fullName evidence="2">Uncharacterized protein</fullName>
    </submittedName>
</protein>
<dbReference type="AlphaFoldDB" id="A0A3M7Q2G2"/>
<gene>
    <name evidence="2" type="ORF">BpHYR1_043583</name>
</gene>
<accession>A0A3M7Q2G2</accession>
<comment type="caution">
    <text evidence="2">The sequence shown here is derived from an EMBL/GenBank/DDBJ whole genome shotgun (WGS) entry which is preliminary data.</text>
</comment>
<proteinExistence type="predicted"/>
<feature type="compositionally biased region" description="Low complexity" evidence="1">
    <location>
        <begin position="78"/>
        <end position="98"/>
    </location>
</feature>
<evidence type="ECO:0000313" key="2">
    <source>
        <dbReference type="EMBL" id="RNA05349.1"/>
    </source>
</evidence>
<feature type="region of interest" description="Disordered" evidence="1">
    <location>
        <begin position="37"/>
        <end position="128"/>
    </location>
</feature>